<proteinExistence type="predicted"/>
<dbReference type="Proteomes" id="UP000474630">
    <property type="component" value="Chromosome"/>
</dbReference>
<keyword evidence="2" id="KW-1185">Reference proteome</keyword>
<dbReference type="EMBL" id="CP048409">
    <property type="protein sequence ID" value="QIA07995.1"/>
    <property type="molecule type" value="Genomic_DNA"/>
</dbReference>
<sequence>MKYLISAILICSIFSFQFSELLVLLSFKINQDYIAKNLCIEKDVEGSTCKGCCQLKKKMHDQEEQKKELPPQQNEKQNIDFCVHKSAVKVDLYPNEKSTEFKFISEYSFLNVRKVFHPPAIFI</sequence>
<dbReference type="KEGG" id="drc:G0Q07_09760"/>
<accession>A0A6C0RE29</accession>
<protein>
    <submittedName>
        <fullName evidence="1">Uncharacterized protein</fullName>
    </submittedName>
</protein>
<organism evidence="1 2">
    <name type="scientific">Draconibacterium halophilum</name>
    <dbReference type="NCBI Taxonomy" id="2706887"/>
    <lineage>
        <taxon>Bacteria</taxon>
        <taxon>Pseudomonadati</taxon>
        <taxon>Bacteroidota</taxon>
        <taxon>Bacteroidia</taxon>
        <taxon>Marinilabiliales</taxon>
        <taxon>Prolixibacteraceae</taxon>
        <taxon>Draconibacterium</taxon>
    </lineage>
</organism>
<name>A0A6C0RE29_9BACT</name>
<evidence type="ECO:0000313" key="2">
    <source>
        <dbReference type="Proteomes" id="UP000474630"/>
    </source>
</evidence>
<reference evidence="1 2" key="1">
    <citation type="submission" date="2020-02" db="EMBL/GenBank/DDBJ databases">
        <title>Genome sequencing for Draconibacterium sp. strain M1.</title>
        <authorList>
            <person name="Park S.-J."/>
        </authorList>
    </citation>
    <scope>NUCLEOTIDE SEQUENCE [LARGE SCALE GENOMIC DNA]</scope>
    <source>
        <strain evidence="1 2">M1</strain>
    </source>
</reference>
<dbReference type="AlphaFoldDB" id="A0A6C0RE29"/>
<gene>
    <name evidence="1" type="ORF">G0Q07_09760</name>
</gene>
<evidence type="ECO:0000313" key="1">
    <source>
        <dbReference type="EMBL" id="QIA07995.1"/>
    </source>
</evidence>
<dbReference type="RefSeq" id="WP_163345916.1">
    <property type="nucleotide sequence ID" value="NZ_CP048409.1"/>
</dbReference>